<organism evidence="2 3">
    <name type="scientific">Streptomyces mauvecolor</name>
    <dbReference type="NCBI Taxonomy" id="58345"/>
    <lineage>
        <taxon>Bacteria</taxon>
        <taxon>Bacillati</taxon>
        <taxon>Actinomycetota</taxon>
        <taxon>Actinomycetes</taxon>
        <taxon>Kitasatosporales</taxon>
        <taxon>Streptomycetaceae</taxon>
        <taxon>Streptomyces</taxon>
    </lineage>
</organism>
<sequence>MSRIAFAPTRTRVLALGAALLIAAVATGGASAAGNGADGHTPREAAALTGTAKLYRPAGDDITFSFDAHLAAKDNMDPEAAYGTFTFKHVFPNGTSGWAKAKVDCLVTGGKVAVVTGVVTDSDTPFKGKRVGITVNDLGKHDRLGYSWIGKDAETQELPKCMGSAPFEKVKEGTGDFKVLPWQPVYEQPKG</sequence>
<evidence type="ECO:0000313" key="2">
    <source>
        <dbReference type="EMBL" id="MFC4956229.1"/>
    </source>
</evidence>
<dbReference type="RefSeq" id="WP_344376147.1">
    <property type="nucleotide sequence ID" value="NZ_BAAASQ010000012.1"/>
</dbReference>
<feature type="chain" id="PRO_5046831742" evidence="1">
    <location>
        <begin position="33"/>
        <end position="191"/>
    </location>
</feature>
<dbReference type="EMBL" id="JBHSIZ010000007">
    <property type="protein sequence ID" value="MFC4956229.1"/>
    <property type="molecule type" value="Genomic_DNA"/>
</dbReference>
<protein>
    <submittedName>
        <fullName evidence="2">Repetin</fullName>
    </submittedName>
</protein>
<feature type="signal peptide" evidence="1">
    <location>
        <begin position="1"/>
        <end position="32"/>
    </location>
</feature>
<name>A0ABV9UJ18_9ACTN</name>
<evidence type="ECO:0000313" key="3">
    <source>
        <dbReference type="Proteomes" id="UP001595834"/>
    </source>
</evidence>
<dbReference type="Proteomes" id="UP001595834">
    <property type="component" value="Unassembled WGS sequence"/>
</dbReference>
<accession>A0ABV9UJ18</accession>
<proteinExistence type="predicted"/>
<gene>
    <name evidence="2" type="ORF">ACFPFX_07925</name>
</gene>
<keyword evidence="1" id="KW-0732">Signal</keyword>
<comment type="caution">
    <text evidence="2">The sequence shown here is derived from an EMBL/GenBank/DDBJ whole genome shotgun (WGS) entry which is preliminary data.</text>
</comment>
<evidence type="ECO:0000256" key="1">
    <source>
        <dbReference type="SAM" id="SignalP"/>
    </source>
</evidence>
<reference evidence="3" key="1">
    <citation type="journal article" date="2019" name="Int. J. Syst. Evol. Microbiol.">
        <title>The Global Catalogue of Microorganisms (GCM) 10K type strain sequencing project: providing services to taxonomists for standard genome sequencing and annotation.</title>
        <authorList>
            <consortium name="The Broad Institute Genomics Platform"/>
            <consortium name="The Broad Institute Genome Sequencing Center for Infectious Disease"/>
            <person name="Wu L."/>
            <person name="Ma J."/>
        </authorList>
    </citation>
    <scope>NUCLEOTIDE SEQUENCE [LARGE SCALE GENOMIC DNA]</scope>
    <source>
        <strain evidence="3">CCM 7224</strain>
    </source>
</reference>
<keyword evidence="3" id="KW-1185">Reference proteome</keyword>